<evidence type="ECO:0000313" key="1">
    <source>
        <dbReference type="EMBL" id="JAD17259.1"/>
    </source>
</evidence>
<dbReference type="EMBL" id="GBRH01280636">
    <property type="protein sequence ID" value="JAD17259.1"/>
    <property type="molecule type" value="Transcribed_RNA"/>
</dbReference>
<reference evidence="1" key="2">
    <citation type="journal article" date="2015" name="Data Brief">
        <title>Shoot transcriptome of the giant reed, Arundo donax.</title>
        <authorList>
            <person name="Barrero R.A."/>
            <person name="Guerrero F.D."/>
            <person name="Moolhuijzen P."/>
            <person name="Goolsby J.A."/>
            <person name="Tidwell J."/>
            <person name="Bellgard S.E."/>
            <person name="Bellgard M.I."/>
        </authorList>
    </citation>
    <scope>NUCLEOTIDE SEQUENCE</scope>
    <source>
        <tissue evidence="1">Shoot tissue taken approximately 20 cm above the soil surface</tissue>
    </source>
</reference>
<protein>
    <submittedName>
        <fullName evidence="1">Uncharacterized protein</fullName>
    </submittedName>
</protein>
<name>A0A0A8XTF1_ARUDO</name>
<sequence length="60" mass="6878">MAAHWLFLGSSPVPVLSWQKSRRIEERAAGCHWLDGKRVSMRRRSRSLRCGVGVVVEEEN</sequence>
<accession>A0A0A8XTF1</accession>
<dbReference type="AlphaFoldDB" id="A0A0A8XTF1"/>
<reference evidence="1" key="1">
    <citation type="submission" date="2014-09" db="EMBL/GenBank/DDBJ databases">
        <authorList>
            <person name="Magalhaes I.L.F."/>
            <person name="Oliveira U."/>
            <person name="Santos F.R."/>
            <person name="Vidigal T.H.D.A."/>
            <person name="Brescovit A.D."/>
            <person name="Santos A.J."/>
        </authorList>
    </citation>
    <scope>NUCLEOTIDE SEQUENCE</scope>
    <source>
        <tissue evidence="1">Shoot tissue taken approximately 20 cm above the soil surface</tissue>
    </source>
</reference>
<organism evidence="1">
    <name type="scientific">Arundo donax</name>
    <name type="common">Giant reed</name>
    <name type="synonym">Donax arundinaceus</name>
    <dbReference type="NCBI Taxonomy" id="35708"/>
    <lineage>
        <taxon>Eukaryota</taxon>
        <taxon>Viridiplantae</taxon>
        <taxon>Streptophyta</taxon>
        <taxon>Embryophyta</taxon>
        <taxon>Tracheophyta</taxon>
        <taxon>Spermatophyta</taxon>
        <taxon>Magnoliopsida</taxon>
        <taxon>Liliopsida</taxon>
        <taxon>Poales</taxon>
        <taxon>Poaceae</taxon>
        <taxon>PACMAD clade</taxon>
        <taxon>Arundinoideae</taxon>
        <taxon>Arundineae</taxon>
        <taxon>Arundo</taxon>
    </lineage>
</organism>
<proteinExistence type="predicted"/>